<accession>A0A183MAL6</accession>
<keyword evidence="3" id="KW-1185">Reference proteome</keyword>
<dbReference type="GO" id="GO:0005737">
    <property type="term" value="C:cytoplasm"/>
    <property type="evidence" value="ECO:0007669"/>
    <property type="project" value="TreeGrafter"/>
</dbReference>
<dbReference type="PANTHER" id="PTHR23176">
    <property type="entry name" value="RHO/RAC/CDC GTPASE-ACTIVATING PROTEIN"/>
    <property type="match status" value="1"/>
</dbReference>
<evidence type="ECO:0000256" key="1">
    <source>
        <dbReference type="ARBA" id="ARBA00022468"/>
    </source>
</evidence>
<dbReference type="Pfam" id="PF00620">
    <property type="entry name" value="RhoGAP"/>
    <property type="match status" value="1"/>
</dbReference>
<proteinExistence type="predicted"/>
<dbReference type="GO" id="GO:0007165">
    <property type="term" value="P:signal transduction"/>
    <property type="evidence" value="ECO:0007669"/>
    <property type="project" value="InterPro"/>
</dbReference>
<dbReference type="PANTHER" id="PTHR23176:SF0">
    <property type="entry name" value="RHO GTPASE ACTIVATING PROTEIN AT 19D, ISOFORM D"/>
    <property type="match status" value="1"/>
</dbReference>
<dbReference type="CDD" id="cd00159">
    <property type="entry name" value="RhoGAP"/>
    <property type="match status" value="1"/>
</dbReference>
<dbReference type="InterPro" id="IPR050729">
    <property type="entry name" value="Rho-GAP"/>
</dbReference>
<dbReference type="STRING" id="48269.A0A183MAL6"/>
<evidence type="ECO:0000313" key="2">
    <source>
        <dbReference type="EMBL" id="VDP03868.1"/>
    </source>
</evidence>
<dbReference type="Proteomes" id="UP000277204">
    <property type="component" value="Unassembled WGS sequence"/>
</dbReference>
<reference evidence="2 3" key="1">
    <citation type="submission" date="2018-11" db="EMBL/GenBank/DDBJ databases">
        <authorList>
            <consortium name="Pathogen Informatics"/>
        </authorList>
    </citation>
    <scope>NUCLEOTIDE SEQUENCE [LARGE SCALE GENOMIC DNA]</scope>
    <source>
        <strain evidence="2 3">Zambia</strain>
    </source>
</reference>
<feature type="non-terminal residue" evidence="2">
    <location>
        <position position="1"/>
    </location>
</feature>
<sequence>KDIIRNDWIIFDNFLFDYKFIRKCGKQNSIQSLADLYDLACPGPILIPTEHDVHLVSGLLKYYLRELPEPVIPYKYYDKLKAAGYRIADGKELSDFINLFDNLPSPNYNLLKYLCEFLYEINNNGMNCMTFKEKFTEFISDYIGRDFDGSLNFINMFEYILYVLFCTAVHVIQIITSKL</sequence>
<dbReference type="InterPro" id="IPR000198">
    <property type="entry name" value="RhoGAP_dom"/>
</dbReference>
<organism evidence="2 3">
    <name type="scientific">Schistosoma margrebowiei</name>
    <dbReference type="NCBI Taxonomy" id="48269"/>
    <lineage>
        <taxon>Eukaryota</taxon>
        <taxon>Metazoa</taxon>
        <taxon>Spiralia</taxon>
        <taxon>Lophotrochozoa</taxon>
        <taxon>Platyhelminthes</taxon>
        <taxon>Trematoda</taxon>
        <taxon>Digenea</taxon>
        <taxon>Strigeidida</taxon>
        <taxon>Schistosomatoidea</taxon>
        <taxon>Schistosomatidae</taxon>
        <taxon>Schistosoma</taxon>
    </lineage>
</organism>
<gene>
    <name evidence="2" type="ORF">SMRZ_LOCUS13091</name>
</gene>
<dbReference type="EMBL" id="UZAI01009101">
    <property type="protein sequence ID" value="VDP03868.1"/>
    <property type="molecule type" value="Genomic_DNA"/>
</dbReference>
<dbReference type="GO" id="GO:0005096">
    <property type="term" value="F:GTPase activator activity"/>
    <property type="evidence" value="ECO:0007669"/>
    <property type="project" value="UniProtKB-KW"/>
</dbReference>
<dbReference type="PROSITE" id="PS50238">
    <property type="entry name" value="RHOGAP"/>
    <property type="match status" value="1"/>
</dbReference>
<keyword evidence="1" id="KW-0343">GTPase activation</keyword>
<dbReference type="AlphaFoldDB" id="A0A183MAL6"/>
<name>A0A183MAL6_9TREM</name>
<evidence type="ECO:0000313" key="3">
    <source>
        <dbReference type="Proteomes" id="UP000277204"/>
    </source>
</evidence>
<dbReference type="Gene3D" id="1.10.555.10">
    <property type="entry name" value="Rho GTPase activation protein"/>
    <property type="match status" value="1"/>
</dbReference>
<dbReference type="InterPro" id="IPR008936">
    <property type="entry name" value="Rho_GTPase_activation_prot"/>
</dbReference>
<dbReference type="SUPFAM" id="SSF48350">
    <property type="entry name" value="GTPase activation domain, GAP"/>
    <property type="match status" value="1"/>
</dbReference>
<dbReference type="SMART" id="SM00324">
    <property type="entry name" value="RhoGAP"/>
    <property type="match status" value="1"/>
</dbReference>
<protein>
    <submittedName>
        <fullName evidence="2">Uncharacterized protein</fullName>
    </submittedName>
</protein>